<dbReference type="SFLD" id="SFLDS00003">
    <property type="entry name" value="Haloacid_Dehalogenase"/>
    <property type="match status" value="1"/>
</dbReference>
<dbReference type="GO" id="GO:0016791">
    <property type="term" value="F:phosphatase activity"/>
    <property type="evidence" value="ECO:0007669"/>
    <property type="project" value="TreeGrafter"/>
</dbReference>
<dbReference type="PANTHER" id="PTHR10000">
    <property type="entry name" value="PHOSPHOSERINE PHOSPHATASE"/>
    <property type="match status" value="1"/>
</dbReference>
<dbReference type="GO" id="GO:0005829">
    <property type="term" value="C:cytosol"/>
    <property type="evidence" value="ECO:0007669"/>
    <property type="project" value="TreeGrafter"/>
</dbReference>
<proteinExistence type="predicted"/>
<dbReference type="EMBL" id="QVLV01000019">
    <property type="protein sequence ID" value="RGE56909.1"/>
    <property type="molecule type" value="Genomic_DNA"/>
</dbReference>
<dbReference type="InterPro" id="IPR006379">
    <property type="entry name" value="HAD-SF_hydro_IIB"/>
</dbReference>
<dbReference type="GO" id="GO:0000287">
    <property type="term" value="F:magnesium ion binding"/>
    <property type="evidence" value="ECO:0007669"/>
    <property type="project" value="TreeGrafter"/>
</dbReference>
<dbReference type="InterPro" id="IPR000150">
    <property type="entry name" value="Cof"/>
</dbReference>
<evidence type="ECO:0000313" key="3">
    <source>
        <dbReference type="Proteomes" id="UP000260812"/>
    </source>
</evidence>
<dbReference type="CDD" id="cd07516">
    <property type="entry name" value="HAD_Pase"/>
    <property type="match status" value="1"/>
</dbReference>
<dbReference type="GeneID" id="97989316"/>
<keyword evidence="3" id="KW-1185">Reference proteome</keyword>
<name>A0A3E3HYN5_9FIRM</name>
<dbReference type="RefSeq" id="WP_117531789.1">
    <property type="nucleotide sequence ID" value="NZ_CANNOQ010000383.1"/>
</dbReference>
<dbReference type="PANTHER" id="PTHR10000:SF8">
    <property type="entry name" value="HAD SUPERFAMILY HYDROLASE-LIKE, TYPE 3"/>
    <property type="match status" value="1"/>
</dbReference>
<protein>
    <submittedName>
        <fullName evidence="1">HAD family phosphatase</fullName>
    </submittedName>
</protein>
<dbReference type="SUPFAM" id="SSF56784">
    <property type="entry name" value="HAD-like"/>
    <property type="match status" value="1"/>
</dbReference>
<dbReference type="InterPro" id="IPR023214">
    <property type="entry name" value="HAD_sf"/>
</dbReference>
<organism evidence="1 3">
    <name type="scientific">Eisenbergiella massiliensis</name>
    <dbReference type="NCBI Taxonomy" id="1720294"/>
    <lineage>
        <taxon>Bacteria</taxon>
        <taxon>Bacillati</taxon>
        <taxon>Bacillota</taxon>
        <taxon>Clostridia</taxon>
        <taxon>Lachnospirales</taxon>
        <taxon>Lachnospiraceae</taxon>
        <taxon>Eisenbergiella</taxon>
    </lineage>
</organism>
<evidence type="ECO:0000313" key="2">
    <source>
        <dbReference type="EMBL" id="RGE61608.1"/>
    </source>
</evidence>
<gene>
    <name evidence="2" type="ORF">DWY69_29250</name>
    <name evidence="1" type="ORF">DXC51_21230</name>
</gene>
<reference evidence="1 4" key="1">
    <citation type="submission" date="2018-08" db="EMBL/GenBank/DDBJ databases">
        <title>A genome reference for cultivated species of the human gut microbiota.</title>
        <authorList>
            <person name="Zou Y."/>
            <person name="Xue W."/>
            <person name="Luo G."/>
        </authorList>
    </citation>
    <scope>NUCLEOTIDE SEQUENCE [LARGE SCALE GENOMIC DNA]</scope>
    <source>
        <strain evidence="2 4">AF26-4BH</strain>
        <strain evidence="1">TF05-5AC</strain>
    </source>
</reference>
<evidence type="ECO:0000313" key="1">
    <source>
        <dbReference type="EMBL" id="RGE56909.1"/>
    </source>
</evidence>
<dbReference type="AlphaFoldDB" id="A0A3E3HYN5"/>
<evidence type="ECO:0000313" key="4">
    <source>
        <dbReference type="Proteomes" id="UP000261166"/>
    </source>
</evidence>
<sequence length="274" mass="30099">MQNEYRLIALDMDGTLLNSRHEITPRAKRAIEKILARGKQVVFSTGRCIGEMETYLEAFPGMRYLICESGACVYDLQEKKNIARIPISPRLVCKIISCIKDADIMASFFMGNRSFMDAAYMGRLEEFGLGGFDDVFDRSVVRVAALFDFYQENPLEVEKINLFFNNRKDRAAALAKMSRLPLSLASSLAGNLEINDRKANKGEGLRILCGHLGIPMEQVIAVGDNSNDIGLLQAAGLPVAVGNAIPGIRALARIVAADCDHDGAAAVMEEYMLA</sequence>
<dbReference type="NCBIfam" id="TIGR00099">
    <property type="entry name" value="Cof-subfamily"/>
    <property type="match status" value="1"/>
</dbReference>
<comment type="caution">
    <text evidence="1">The sequence shown here is derived from an EMBL/GenBank/DDBJ whole genome shotgun (WGS) entry which is preliminary data.</text>
</comment>
<dbReference type="PROSITE" id="PS01228">
    <property type="entry name" value="COF_1"/>
    <property type="match status" value="1"/>
</dbReference>
<dbReference type="SFLD" id="SFLDG01140">
    <property type="entry name" value="C2.B:_Phosphomannomutase_and_P"/>
    <property type="match status" value="1"/>
</dbReference>
<dbReference type="OrthoDB" id="9781413at2"/>
<dbReference type="Proteomes" id="UP000261166">
    <property type="component" value="Unassembled WGS sequence"/>
</dbReference>
<dbReference type="InterPro" id="IPR036412">
    <property type="entry name" value="HAD-like_sf"/>
</dbReference>
<dbReference type="NCBIfam" id="TIGR01484">
    <property type="entry name" value="HAD-SF-IIB"/>
    <property type="match status" value="1"/>
</dbReference>
<dbReference type="EMBL" id="QVLU01000051">
    <property type="protein sequence ID" value="RGE61608.1"/>
    <property type="molecule type" value="Genomic_DNA"/>
</dbReference>
<accession>A0A3E3HYN5</accession>
<dbReference type="Gene3D" id="3.30.1240.10">
    <property type="match status" value="1"/>
</dbReference>
<dbReference type="Proteomes" id="UP000260812">
    <property type="component" value="Unassembled WGS sequence"/>
</dbReference>
<dbReference type="Gene3D" id="3.40.50.1000">
    <property type="entry name" value="HAD superfamily/HAD-like"/>
    <property type="match status" value="1"/>
</dbReference>
<dbReference type="Pfam" id="PF08282">
    <property type="entry name" value="Hydrolase_3"/>
    <property type="match status" value="1"/>
</dbReference>